<protein>
    <submittedName>
        <fullName evidence="1">Uncharacterized protein</fullName>
    </submittedName>
</protein>
<keyword evidence="2" id="KW-1185">Reference proteome</keyword>
<reference evidence="1" key="1">
    <citation type="submission" date="2022-04" db="EMBL/GenBank/DDBJ databases">
        <title>Jade perch genome.</title>
        <authorList>
            <person name="Chao B."/>
        </authorList>
    </citation>
    <scope>NUCLEOTIDE SEQUENCE</scope>
    <source>
        <strain evidence="1">CB-2022</strain>
    </source>
</reference>
<evidence type="ECO:0000313" key="2">
    <source>
        <dbReference type="Proteomes" id="UP000831701"/>
    </source>
</evidence>
<sequence length="79" mass="9121">MSPAVEKNPFTMDRGGWYARFVTAWTMITIKTVYAYHLVCIWEEDERKMALDTPLGHFAYLMMPFGLTNTPAVFQALIN</sequence>
<gene>
    <name evidence="1" type="ORF">L3Q82_015463</name>
</gene>
<organism evidence="1 2">
    <name type="scientific">Scortum barcoo</name>
    <name type="common">barcoo grunter</name>
    <dbReference type="NCBI Taxonomy" id="214431"/>
    <lineage>
        <taxon>Eukaryota</taxon>
        <taxon>Metazoa</taxon>
        <taxon>Chordata</taxon>
        <taxon>Craniata</taxon>
        <taxon>Vertebrata</taxon>
        <taxon>Euteleostomi</taxon>
        <taxon>Actinopterygii</taxon>
        <taxon>Neopterygii</taxon>
        <taxon>Teleostei</taxon>
        <taxon>Neoteleostei</taxon>
        <taxon>Acanthomorphata</taxon>
        <taxon>Eupercaria</taxon>
        <taxon>Centrarchiformes</taxon>
        <taxon>Terapontoidei</taxon>
        <taxon>Terapontidae</taxon>
        <taxon>Scortum</taxon>
    </lineage>
</organism>
<dbReference type="Proteomes" id="UP000831701">
    <property type="component" value="Chromosome 19"/>
</dbReference>
<accession>A0ACB8VNF9</accession>
<proteinExistence type="predicted"/>
<comment type="caution">
    <text evidence="1">The sequence shown here is derived from an EMBL/GenBank/DDBJ whole genome shotgun (WGS) entry which is preliminary data.</text>
</comment>
<dbReference type="EMBL" id="CM041549">
    <property type="protein sequence ID" value="KAI3357152.1"/>
    <property type="molecule type" value="Genomic_DNA"/>
</dbReference>
<name>A0ACB8VNF9_9TELE</name>
<evidence type="ECO:0000313" key="1">
    <source>
        <dbReference type="EMBL" id="KAI3357152.1"/>
    </source>
</evidence>